<reference evidence="2 3" key="1">
    <citation type="submission" date="2017-06" db="EMBL/GenBank/DDBJ databases">
        <authorList>
            <person name="Correa A."/>
            <person name="Dunbar D."/>
            <person name="Schaff J.E."/>
            <person name="Dashiell C.L."/>
            <person name="Macialek J.A."/>
            <person name="Klyczek K."/>
            <person name="Bradley K.W."/>
            <person name="Asai D.J."/>
            <person name="Bowman C.A."/>
            <person name="Russell D.A."/>
            <person name="Pope W.H."/>
            <person name="Jacobs-Sera D."/>
            <person name="Hendrix R.W."/>
            <person name="Hatfull G.F."/>
        </authorList>
    </citation>
    <scope>NUCLEOTIDE SEQUENCE [LARGE SCALE GENOMIC DNA]</scope>
</reference>
<dbReference type="Proteomes" id="UP000221630">
    <property type="component" value="Segment"/>
</dbReference>
<evidence type="ECO:0000256" key="1">
    <source>
        <dbReference type="SAM" id="Phobius"/>
    </source>
</evidence>
<proteinExistence type="predicted"/>
<keyword evidence="1" id="KW-0472">Membrane</keyword>
<keyword evidence="1" id="KW-0812">Transmembrane</keyword>
<gene>
    <name evidence="2" type="ORF">SEA_CORREA_29</name>
</gene>
<accession>A0A222Z7R7</accession>
<keyword evidence="3" id="KW-1185">Reference proteome</keyword>
<name>A0A222Z7R7_9CAUD</name>
<protein>
    <submittedName>
        <fullName evidence="2">Uncharacterized protein</fullName>
    </submittedName>
</protein>
<feature type="transmembrane region" description="Helical" evidence="1">
    <location>
        <begin position="12"/>
        <end position="30"/>
    </location>
</feature>
<dbReference type="EMBL" id="MF189171">
    <property type="protein sequence ID" value="ASR80090.1"/>
    <property type="molecule type" value="Genomic_DNA"/>
</dbReference>
<organism evidence="2 3">
    <name type="scientific">Arthrobacter phage Correa</name>
    <dbReference type="NCBI Taxonomy" id="2024275"/>
    <lineage>
        <taxon>Viruses</taxon>
        <taxon>Duplodnaviria</taxon>
        <taxon>Heunggongvirae</taxon>
        <taxon>Uroviricota</taxon>
        <taxon>Caudoviricetes</taxon>
        <taxon>Mudcatvirus</taxon>
        <taxon>Mudcatvirus correa</taxon>
    </lineage>
</organism>
<keyword evidence="1" id="KW-1133">Transmembrane helix</keyword>
<evidence type="ECO:0000313" key="3">
    <source>
        <dbReference type="Proteomes" id="UP000221630"/>
    </source>
</evidence>
<evidence type="ECO:0000313" key="2">
    <source>
        <dbReference type="EMBL" id="ASR80090.1"/>
    </source>
</evidence>
<sequence>MMDQTTKGQLIILAGMIIASSALIGWAIQVHSIEAVKRQKIKDVRDYMHAFINTDTYKSMSYQQKMEFLKSVDDATRNL</sequence>